<dbReference type="Gene3D" id="1.20.59.10">
    <property type="entry name" value="Chorismate mutase"/>
    <property type="match status" value="1"/>
</dbReference>
<protein>
    <recommendedName>
        <fullName evidence="1">chorismate mutase</fullName>
        <ecNumber evidence="1">5.4.99.5</ecNumber>
    </recommendedName>
</protein>
<dbReference type="InterPro" id="IPR002701">
    <property type="entry name" value="CM_II_prokaryot"/>
</dbReference>
<dbReference type="GO" id="GO:0016835">
    <property type="term" value="F:carbon-oxygen lyase activity"/>
    <property type="evidence" value="ECO:0007669"/>
    <property type="project" value="InterPro"/>
</dbReference>
<dbReference type="SMART" id="SM00830">
    <property type="entry name" value="CM_2"/>
    <property type="match status" value="1"/>
</dbReference>
<evidence type="ECO:0000259" key="3">
    <source>
        <dbReference type="PROSITE" id="PS51168"/>
    </source>
</evidence>
<accession>A0A7C9IFV9</accession>
<evidence type="ECO:0000313" key="5">
    <source>
        <dbReference type="Proteomes" id="UP000480350"/>
    </source>
</evidence>
<feature type="domain" description="Chorismate mutase" evidence="3">
    <location>
        <begin position="7"/>
        <end position="98"/>
    </location>
</feature>
<dbReference type="GO" id="GO:0046417">
    <property type="term" value="P:chorismate metabolic process"/>
    <property type="evidence" value="ECO:0007669"/>
    <property type="project" value="InterPro"/>
</dbReference>
<dbReference type="InterPro" id="IPR051331">
    <property type="entry name" value="Chorismate_mutase-related"/>
</dbReference>
<reference evidence="4 5" key="2">
    <citation type="submission" date="2020-03" db="EMBL/GenBank/DDBJ databases">
        <title>Kangsaoukella pontilimi gen. nov., sp. nov., a new member of the family Rhodobacteraceae isolated from a tidal mudflat.</title>
        <authorList>
            <person name="Kim I.S."/>
        </authorList>
    </citation>
    <scope>NUCLEOTIDE SEQUENCE [LARGE SCALE GENOMIC DNA]</scope>
    <source>
        <strain evidence="4 5">GH1-50</strain>
    </source>
</reference>
<dbReference type="Proteomes" id="UP000480350">
    <property type="component" value="Unassembled WGS sequence"/>
</dbReference>
<dbReference type="AlphaFoldDB" id="A0A7C9IFV9"/>
<dbReference type="InterPro" id="IPR036979">
    <property type="entry name" value="CM_dom_sf"/>
</dbReference>
<comment type="caution">
    <text evidence="4">The sequence shown here is derived from an EMBL/GenBank/DDBJ whole genome shotgun (WGS) entry which is preliminary data.</text>
</comment>
<dbReference type="GO" id="GO:0009697">
    <property type="term" value="P:salicylic acid biosynthetic process"/>
    <property type="evidence" value="ECO:0007669"/>
    <property type="project" value="InterPro"/>
</dbReference>
<evidence type="ECO:0000256" key="2">
    <source>
        <dbReference type="ARBA" id="ARBA00023235"/>
    </source>
</evidence>
<keyword evidence="5" id="KW-1185">Reference proteome</keyword>
<dbReference type="EC" id="5.4.99.5" evidence="1"/>
<evidence type="ECO:0000256" key="1">
    <source>
        <dbReference type="ARBA" id="ARBA00012404"/>
    </source>
</evidence>
<dbReference type="Pfam" id="PF01817">
    <property type="entry name" value="CM_2"/>
    <property type="match status" value="1"/>
</dbReference>
<dbReference type="SUPFAM" id="SSF48600">
    <property type="entry name" value="Chorismate mutase II"/>
    <property type="match status" value="1"/>
</dbReference>
<dbReference type="GO" id="GO:0004106">
    <property type="term" value="F:chorismate mutase activity"/>
    <property type="evidence" value="ECO:0007669"/>
    <property type="project" value="UniProtKB-EC"/>
</dbReference>
<dbReference type="RefSeq" id="WP_160763699.1">
    <property type="nucleotide sequence ID" value="NZ_WUPT01000001.1"/>
</dbReference>
<gene>
    <name evidence="4" type="ORF">GQ651_08310</name>
</gene>
<dbReference type="PANTHER" id="PTHR38041:SF1">
    <property type="entry name" value="CHORISMATE MUTASE"/>
    <property type="match status" value="1"/>
</dbReference>
<organism evidence="4 5">
    <name type="scientific">Kangsaoukella pontilimi</name>
    <dbReference type="NCBI Taxonomy" id="2691042"/>
    <lineage>
        <taxon>Bacteria</taxon>
        <taxon>Pseudomonadati</taxon>
        <taxon>Pseudomonadota</taxon>
        <taxon>Alphaproteobacteria</taxon>
        <taxon>Rhodobacterales</taxon>
        <taxon>Paracoccaceae</taxon>
        <taxon>Kangsaoukella</taxon>
    </lineage>
</organism>
<evidence type="ECO:0000313" key="4">
    <source>
        <dbReference type="EMBL" id="MXQ07848.1"/>
    </source>
</evidence>
<dbReference type="InterPro" id="IPR036263">
    <property type="entry name" value="Chorismate_II_sf"/>
</dbReference>
<sequence>MTALIPPEDCATMATLRQQIDAIDRDLIALLSLRTRYIDRAVALKRIEGLPARTTDRVAEVLDKVAATAGDHGLDPDLVRGIWSDLIEWSIAREARHLD</sequence>
<reference evidence="4 5" key="1">
    <citation type="submission" date="2019-12" db="EMBL/GenBank/DDBJ databases">
        <authorList>
            <person name="Lee S.D."/>
        </authorList>
    </citation>
    <scope>NUCLEOTIDE SEQUENCE [LARGE SCALE GENOMIC DNA]</scope>
    <source>
        <strain evidence="4 5">GH1-50</strain>
    </source>
</reference>
<dbReference type="EMBL" id="WUPT01000001">
    <property type="protein sequence ID" value="MXQ07848.1"/>
    <property type="molecule type" value="Genomic_DNA"/>
</dbReference>
<dbReference type="NCBIfam" id="TIGR01803">
    <property type="entry name" value="CM-like"/>
    <property type="match status" value="1"/>
</dbReference>
<dbReference type="PANTHER" id="PTHR38041">
    <property type="entry name" value="CHORISMATE MUTASE"/>
    <property type="match status" value="1"/>
</dbReference>
<proteinExistence type="predicted"/>
<dbReference type="InterPro" id="IPR008241">
    <property type="entry name" value="Isochorismate_pyruvate-lyase"/>
</dbReference>
<name>A0A7C9IFV9_9RHOB</name>
<dbReference type="PROSITE" id="PS51168">
    <property type="entry name" value="CHORISMATE_MUT_2"/>
    <property type="match status" value="1"/>
</dbReference>
<keyword evidence="2" id="KW-0413">Isomerase</keyword>